<keyword evidence="2 6" id="KW-0312">Gluconeogenesis</keyword>
<dbReference type="InterPro" id="IPR022896">
    <property type="entry name" value="TrioseP_Isoase_bac/euk"/>
</dbReference>
<dbReference type="GO" id="GO:0006094">
    <property type="term" value="P:gluconeogenesis"/>
    <property type="evidence" value="ECO:0007669"/>
    <property type="project" value="UniProtKB-UniRule"/>
</dbReference>
<feature type="active site" description="Proton acceptor" evidence="6">
    <location>
        <position position="160"/>
    </location>
</feature>
<dbReference type="KEGG" id="ahs:AHALO_0262"/>
<dbReference type="SUPFAM" id="SSF51351">
    <property type="entry name" value="Triosephosphate isomerase (TIM)"/>
    <property type="match status" value="1"/>
</dbReference>
<dbReference type="AlphaFoldDB" id="A0A2N1IZY3"/>
<dbReference type="GO" id="GO:0006096">
    <property type="term" value="P:glycolytic process"/>
    <property type="evidence" value="ECO:0007669"/>
    <property type="project" value="UniProtKB-UniRule"/>
</dbReference>
<keyword evidence="5 6" id="KW-0413">Isomerase</keyword>
<feature type="active site" description="Electrophile" evidence="6">
    <location>
        <position position="91"/>
    </location>
</feature>
<dbReference type="GO" id="GO:0019563">
    <property type="term" value="P:glycerol catabolic process"/>
    <property type="evidence" value="ECO:0007669"/>
    <property type="project" value="TreeGrafter"/>
</dbReference>
<protein>
    <recommendedName>
        <fullName evidence="6 7">Triosephosphate isomerase</fullName>
        <shortName evidence="6">TIM</shortName>
        <shortName evidence="6">TPI</shortName>
        <ecNumber evidence="6 7">5.3.1.1</ecNumber>
    </recommendedName>
    <alternativeName>
        <fullName evidence="6">Triose-phosphate isomerase</fullName>
    </alternativeName>
</protein>
<keyword evidence="3 6" id="KW-0963">Cytoplasm</keyword>
<evidence type="ECO:0000256" key="1">
    <source>
        <dbReference type="ARBA" id="ARBA00007422"/>
    </source>
</evidence>
<evidence type="ECO:0000313" key="9">
    <source>
        <dbReference type="Proteomes" id="UP000233248"/>
    </source>
</evidence>
<dbReference type="GO" id="GO:0004807">
    <property type="term" value="F:triose-phosphate isomerase activity"/>
    <property type="evidence" value="ECO:0007669"/>
    <property type="project" value="UniProtKB-UniRule"/>
</dbReference>
<dbReference type="RefSeq" id="WP_101185791.1">
    <property type="nucleotide sequence ID" value="NZ_CP031218.1"/>
</dbReference>
<dbReference type="Pfam" id="PF00121">
    <property type="entry name" value="TIM"/>
    <property type="match status" value="1"/>
</dbReference>
<dbReference type="CDD" id="cd00311">
    <property type="entry name" value="TIM"/>
    <property type="match status" value="1"/>
</dbReference>
<dbReference type="GO" id="GO:0005829">
    <property type="term" value="C:cytosol"/>
    <property type="evidence" value="ECO:0007669"/>
    <property type="project" value="TreeGrafter"/>
</dbReference>
<name>A0A2N1IZY3_9BACT</name>
<gene>
    <name evidence="6" type="primary">tpiA</name>
    <name evidence="8" type="ORF">CP960_12335</name>
</gene>
<comment type="similarity">
    <text evidence="1 6 7">Belongs to the triosephosphate isomerase family.</text>
</comment>
<comment type="caution">
    <text evidence="6">Lacks conserved residue(s) required for the propagation of feature annotation.</text>
</comment>
<dbReference type="HAMAP" id="MF_00147_B">
    <property type="entry name" value="TIM_B"/>
    <property type="match status" value="1"/>
</dbReference>
<dbReference type="PANTHER" id="PTHR21139:SF42">
    <property type="entry name" value="TRIOSEPHOSPHATE ISOMERASE"/>
    <property type="match status" value="1"/>
</dbReference>
<evidence type="ECO:0000313" key="8">
    <source>
        <dbReference type="EMBL" id="PKI79865.1"/>
    </source>
</evidence>
<accession>A0A2N1IZY3</accession>
<dbReference type="InterPro" id="IPR020861">
    <property type="entry name" value="Triosephosphate_isomerase_AS"/>
</dbReference>
<dbReference type="NCBIfam" id="NF000728">
    <property type="entry name" value="PRK00042.3-2"/>
    <property type="match status" value="1"/>
</dbReference>
<comment type="subunit">
    <text evidence="6 7">Homodimer.</text>
</comment>
<comment type="pathway">
    <text evidence="6 7">Carbohydrate biosynthesis; gluconeogenesis.</text>
</comment>
<dbReference type="EMBL" id="NXIF01000053">
    <property type="protein sequence ID" value="PKI79865.1"/>
    <property type="molecule type" value="Genomic_DNA"/>
</dbReference>
<dbReference type="InterPro" id="IPR013785">
    <property type="entry name" value="Aldolase_TIM"/>
</dbReference>
<reference evidence="8 9" key="1">
    <citation type="submission" date="2017-09" db="EMBL/GenBank/DDBJ databases">
        <title>Genomics of the genus Arcobacter.</title>
        <authorList>
            <person name="Perez-Cataluna A."/>
            <person name="Figueras M.J."/>
            <person name="Salas-Masso N."/>
        </authorList>
    </citation>
    <scope>NUCLEOTIDE SEQUENCE [LARGE SCALE GENOMIC DNA]</scope>
    <source>
        <strain evidence="8 9">DSM 18005</strain>
    </source>
</reference>
<comment type="catalytic activity">
    <reaction evidence="6 7">
        <text>D-glyceraldehyde 3-phosphate = dihydroxyacetone phosphate</text>
        <dbReference type="Rhea" id="RHEA:18585"/>
        <dbReference type="ChEBI" id="CHEBI:57642"/>
        <dbReference type="ChEBI" id="CHEBI:59776"/>
        <dbReference type="EC" id="5.3.1.1"/>
    </reaction>
</comment>
<dbReference type="Proteomes" id="UP000233248">
    <property type="component" value="Unassembled WGS sequence"/>
</dbReference>
<evidence type="ECO:0000256" key="3">
    <source>
        <dbReference type="ARBA" id="ARBA00022490"/>
    </source>
</evidence>
<keyword evidence="9" id="KW-1185">Reference proteome</keyword>
<evidence type="ECO:0000256" key="7">
    <source>
        <dbReference type="RuleBase" id="RU363013"/>
    </source>
</evidence>
<feature type="binding site" evidence="6">
    <location>
        <begin position="7"/>
        <end position="9"/>
    </location>
    <ligand>
        <name>substrate</name>
    </ligand>
</feature>
<evidence type="ECO:0000256" key="4">
    <source>
        <dbReference type="ARBA" id="ARBA00023152"/>
    </source>
</evidence>
<evidence type="ECO:0000256" key="5">
    <source>
        <dbReference type="ARBA" id="ARBA00023235"/>
    </source>
</evidence>
<proteinExistence type="inferred from homology"/>
<evidence type="ECO:0000256" key="2">
    <source>
        <dbReference type="ARBA" id="ARBA00022432"/>
    </source>
</evidence>
<feature type="binding site" evidence="6">
    <location>
        <position position="196"/>
    </location>
    <ligand>
        <name>substrate</name>
    </ligand>
</feature>
<comment type="pathway">
    <text evidence="6 7">Carbohydrate degradation; glycolysis; D-glyceraldehyde 3-phosphate from glycerone phosphate: step 1/1.</text>
</comment>
<dbReference type="UniPathway" id="UPA00109">
    <property type="reaction ID" value="UER00189"/>
</dbReference>
<dbReference type="InterPro" id="IPR000652">
    <property type="entry name" value="Triosephosphate_isomerase"/>
</dbReference>
<dbReference type="UniPathway" id="UPA00138"/>
<dbReference type="NCBIfam" id="TIGR00419">
    <property type="entry name" value="tim"/>
    <property type="match status" value="1"/>
</dbReference>
<comment type="function">
    <text evidence="6">Involved in the gluconeogenesis. Catalyzes stereospecifically the conversion of dihydroxyacetone phosphate (DHAP) to D-glyceraldehyde-3-phosphate (G3P).</text>
</comment>
<evidence type="ECO:0000256" key="6">
    <source>
        <dbReference type="HAMAP-Rule" id="MF_00147"/>
    </source>
</evidence>
<comment type="subcellular location">
    <subcellularLocation>
        <location evidence="6 7">Cytoplasm</location>
    </subcellularLocation>
</comment>
<feature type="binding site" evidence="6">
    <location>
        <position position="166"/>
    </location>
    <ligand>
        <name>substrate</name>
    </ligand>
</feature>
<dbReference type="EC" id="5.3.1.1" evidence="6 7"/>
<dbReference type="Gene3D" id="3.20.20.70">
    <property type="entry name" value="Aldolase class I"/>
    <property type="match status" value="1"/>
</dbReference>
<dbReference type="InterPro" id="IPR035990">
    <property type="entry name" value="TIM_sf"/>
</dbReference>
<dbReference type="PANTHER" id="PTHR21139">
    <property type="entry name" value="TRIOSEPHOSPHATE ISOMERASE"/>
    <property type="match status" value="1"/>
</dbReference>
<organism evidence="8 9">
    <name type="scientific">Malaciobacter halophilus</name>
    <dbReference type="NCBI Taxonomy" id="197482"/>
    <lineage>
        <taxon>Bacteria</taxon>
        <taxon>Pseudomonadati</taxon>
        <taxon>Campylobacterota</taxon>
        <taxon>Epsilonproteobacteria</taxon>
        <taxon>Campylobacterales</taxon>
        <taxon>Arcobacteraceae</taxon>
        <taxon>Malaciobacter</taxon>
    </lineage>
</organism>
<dbReference type="PROSITE" id="PS00171">
    <property type="entry name" value="TIM_1"/>
    <property type="match status" value="1"/>
</dbReference>
<dbReference type="OrthoDB" id="9809429at2"/>
<dbReference type="PROSITE" id="PS51440">
    <property type="entry name" value="TIM_2"/>
    <property type="match status" value="1"/>
</dbReference>
<sequence>MAIIASNFKTNHTRQTTKEFIQTVNKHLEENSILSEVYIFPTSTSLDNFNTVSNLTVGAQNAYATNKGSFTGEIGTLQLDEFNIKTILIGHSERRHILGETQEQVAQKFNFYKELGYKIIYCIGEPLEVKEQGLEKTLEYIYEQFVGIDTNYENLILAYEPVWAIGTGVTATNDDIVNVHSAIKEKISKPLLYGGSVKVNNVKEICSLNGVDGALIGTASWIKEDFIEIIENTKDI</sequence>
<comment type="caution">
    <text evidence="8">The sequence shown here is derived from an EMBL/GenBank/DDBJ whole genome shotgun (WGS) entry which is preliminary data.</text>
</comment>
<dbReference type="GO" id="GO:0046166">
    <property type="term" value="P:glyceraldehyde-3-phosphate biosynthetic process"/>
    <property type="evidence" value="ECO:0007669"/>
    <property type="project" value="TreeGrafter"/>
</dbReference>
<keyword evidence="4 6" id="KW-0324">Glycolysis</keyword>